<protein>
    <submittedName>
        <fullName evidence="1">Cytoskeletal protein CcmA (Bactofilin family)</fullName>
    </submittedName>
</protein>
<sequence length="96" mass="10105">MDVLNGRIAGPLIVRDTVELGGQIDVGATVRPGATFFIRGLVGGYLRVQKGARVVLRGIVAGDVDIEEGANVEIYGCVTGRIRDKSGCCRRSSDTA</sequence>
<accession>A0A7W6K0D2</accession>
<reference evidence="1 2" key="1">
    <citation type="submission" date="2020-08" db="EMBL/GenBank/DDBJ databases">
        <title>Genomic Encyclopedia of Type Strains, Phase IV (KMG-IV): sequencing the most valuable type-strain genomes for metagenomic binning, comparative biology and taxonomic classification.</title>
        <authorList>
            <person name="Goeker M."/>
        </authorList>
    </citation>
    <scope>NUCLEOTIDE SEQUENCE [LARGE SCALE GENOMIC DNA]</scope>
    <source>
        <strain evidence="1 2">DSM 26385</strain>
    </source>
</reference>
<organism evidence="1 2">
    <name type="scientific">Allorhizobium borbori</name>
    <dbReference type="NCBI Taxonomy" id="485907"/>
    <lineage>
        <taxon>Bacteria</taxon>
        <taxon>Pseudomonadati</taxon>
        <taxon>Pseudomonadota</taxon>
        <taxon>Alphaproteobacteria</taxon>
        <taxon>Hyphomicrobiales</taxon>
        <taxon>Rhizobiaceae</taxon>
        <taxon>Rhizobium/Agrobacterium group</taxon>
        <taxon>Allorhizobium</taxon>
    </lineage>
</organism>
<evidence type="ECO:0000313" key="1">
    <source>
        <dbReference type="EMBL" id="MBB4102870.1"/>
    </source>
</evidence>
<name>A0A7W6K0D2_9HYPH</name>
<gene>
    <name evidence="1" type="ORF">GGQ66_001413</name>
</gene>
<evidence type="ECO:0000313" key="2">
    <source>
        <dbReference type="Proteomes" id="UP000584824"/>
    </source>
</evidence>
<dbReference type="EMBL" id="JACIDU010000004">
    <property type="protein sequence ID" value="MBB4102870.1"/>
    <property type="molecule type" value="Genomic_DNA"/>
</dbReference>
<dbReference type="AlphaFoldDB" id="A0A7W6K0D2"/>
<dbReference type="Proteomes" id="UP000584824">
    <property type="component" value="Unassembled WGS sequence"/>
</dbReference>
<dbReference type="RefSeq" id="WP_183790864.1">
    <property type="nucleotide sequence ID" value="NZ_JACIDU010000004.1"/>
</dbReference>
<proteinExistence type="predicted"/>
<keyword evidence="2" id="KW-1185">Reference proteome</keyword>
<comment type="caution">
    <text evidence="1">The sequence shown here is derived from an EMBL/GenBank/DDBJ whole genome shotgun (WGS) entry which is preliminary data.</text>
</comment>